<dbReference type="Proteomes" id="UP001056336">
    <property type="component" value="Chromosome"/>
</dbReference>
<keyword evidence="4 5" id="KW-0472">Membrane</keyword>
<sequence length="394" mass="40616">MTQTSTVDASPRPSRSLRHARLATALTFAFNGFLYAAWVPHIPEVKAHLGLSDAALGLALLGPGIGSLLSMGLIGRATTRWGSGPVTTVMAFATYLVIIGPGLAFNLPTLFLALVGWGVVTGGLDVAMNAQAVQIEKSYRRPIMSSFHAFWSIGTVVGTGVGSVGAGLHVTLATQQATLAVILTAVTVWSMRQFVGDHVAEEQAEGSRVFEWRLVLLGLAGVCALLAEGSAADWSPVYLRDDLHVAAGHTGIAFLAFTIMMTIGRTIGDRVVLALGRTRSVALLAVIGSIGMSLGLIADTLVVSSIGFACLGFGLSIMVPVFFSTAADGPGAAGPKLAVVSSFSYCGFLLGPAALGPLASASSVHDALWVLPAFAALAGVLGVLAVRMTARFKA</sequence>
<feature type="transmembrane region" description="Helical" evidence="5">
    <location>
        <begin position="110"/>
        <end position="128"/>
    </location>
</feature>
<feature type="transmembrane region" description="Helical" evidence="5">
    <location>
        <begin position="86"/>
        <end position="104"/>
    </location>
</feature>
<dbReference type="InterPro" id="IPR051788">
    <property type="entry name" value="MFS_Transporter"/>
</dbReference>
<evidence type="ECO:0000256" key="2">
    <source>
        <dbReference type="ARBA" id="ARBA00022692"/>
    </source>
</evidence>
<protein>
    <submittedName>
        <fullName evidence="6">MFS transporter</fullName>
    </submittedName>
</protein>
<feature type="transmembrane region" description="Helical" evidence="5">
    <location>
        <begin position="280"/>
        <end position="298"/>
    </location>
</feature>
<evidence type="ECO:0000256" key="5">
    <source>
        <dbReference type="SAM" id="Phobius"/>
    </source>
</evidence>
<dbReference type="PANTHER" id="PTHR23514:SF13">
    <property type="entry name" value="INNER MEMBRANE PROTEIN YBJJ"/>
    <property type="match status" value="1"/>
</dbReference>
<reference evidence="6" key="1">
    <citation type="journal article" date="2018" name="Int. J. Syst. Evol. Microbiol.">
        <title>Jatrophihabitans telluris sp. nov., isolated from sediment soil of lava forest wetlands and the emended description of the genus Jatrophihabitans.</title>
        <authorList>
            <person name="Lee K.C."/>
            <person name="Suh M.K."/>
            <person name="Eom M.K."/>
            <person name="Kim K.K."/>
            <person name="Kim J.S."/>
            <person name="Kim D.S."/>
            <person name="Ko S.H."/>
            <person name="Shin Y.K."/>
            <person name="Lee J.S."/>
        </authorList>
    </citation>
    <scope>NUCLEOTIDE SEQUENCE</scope>
    <source>
        <strain evidence="6">N237</strain>
    </source>
</reference>
<dbReference type="InterPro" id="IPR036259">
    <property type="entry name" value="MFS_trans_sf"/>
</dbReference>
<keyword evidence="3 5" id="KW-1133">Transmembrane helix</keyword>
<dbReference type="SUPFAM" id="SSF103473">
    <property type="entry name" value="MFS general substrate transporter"/>
    <property type="match status" value="1"/>
</dbReference>
<feature type="transmembrane region" description="Helical" evidence="5">
    <location>
        <begin position="367"/>
        <end position="386"/>
    </location>
</feature>
<evidence type="ECO:0000313" key="6">
    <source>
        <dbReference type="EMBL" id="UQX87668.1"/>
    </source>
</evidence>
<gene>
    <name evidence="6" type="ORF">M6D93_15360</name>
</gene>
<dbReference type="EMBL" id="CP097332">
    <property type="protein sequence ID" value="UQX87668.1"/>
    <property type="molecule type" value="Genomic_DNA"/>
</dbReference>
<proteinExistence type="predicted"/>
<evidence type="ECO:0000256" key="1">
    <source>
        <dbReference type="ARBA" id="ARBA00004141"/>
    </source>
</evidence>
<dbReference type="InterPro" id="IPR011701">
    <property type="entry name" value="MFS"/>
</dbReference>
<accession>A0ABY4QW58</accession>
<feature type="transmembrane region" description="Helical" evidence="5">
    <location>
        <begin position="149"/>
        <end position="166"/>
    </location>
</feature>
<feature type="transmembrane region" description="Helical" evidence="5">
    <location>
        <begin position="210"/>
        <end position="227"/>
    </location>
</feature>
<keyword evidence="2 5" id="KW-0812">Transmembrane</keyword>
<name>A0ABY4QW58_9ACTN</name>
<evidence type="ECO:0000256" key="4">
    <source>
        <dbReference type="ARBA" id="ARBA00023136"/>
    </source>
</evidence>
<organism evidence="6 7">
    <name type="scientific">Jatrophihabitans telluris</name>
    <dbReference type="NCBI Taxonomy" id="2038343"/>
    <lineage>
        <taxon>Bacteria</taxon>
        <taxon>Bacillati</taxon>
        <taxon>Actinomycetota</taxon>
        <taxon>Actinomycetes</taxon>
        <taxon>Jatrophihabitantales</taxon>
        <taxon>Jatrophihabitantaceae</taxon>
        <taxon>Jatrophihabitans</taxon>
    </lineage>
</organism>
<dbReference type="Gene3D" id="1.20.1250.20">
    <property type="entry name" value="MFS general substrate transporter like domains"/>
    <property type="match status" value="2"/>
</dbReference>
<dbReference type="Pfam" id="PF07690">
    <property type="entry name" value="MFS_1"/>
    <property type="match status" value="1"/>
</dbReference>
<reference evidence="6" key="2">
    <citation type="submission" date="2022-05" db="EMBL/GenBank/DDBJ databases">
        <authorList>
            <person name="Kim J.-S."/>
            <person name="Lee K."/>
            <person name="Suh M."/>
            <person name="Eom M."/>
            <person name="Kim J.-S."/>
            <person name="Kim D.-S."/>
            <person name="Ko S.-H."/>
            <person name="Shin Y."/>
            <person name="Lee J.-S."/>
        </authorList>
    </citation>
    <scope>NUCLEOTIDE SEQUENCE</scope>
    <source>
        <strain evidence="6">N237</strain>
    </source>
</reference>
<keyword evidence="7" id="KW-1185">Reference proteome</keyword>
<dbReference type="RefSeq" id="WP_249770415.1">
    <property type="nucleotide sequence ID" value="NZ_CP097332.1"/>
</dbReference>
<feature type="transmembrane region" description="Helical" evidence="5">
    <location>
        <begin position="304"/>
        <end position="325"/>
    </location>
</feature>
<evidence type="ECO:0000313" key="7">
    <source>
        <dbReference type="Proteomes" id="UP001056336"/>
    </source>
</evidence>
<feature type="transmembrane region" description="Helical" evidence="5">
    <location>
        <begin position="337"/>
        <end position="355"/>
    </location>
</feature>
<evidence type="ECO:0000256" key="3">
    <source>
        <dbReference type="ARBA" id="ARBA00022989"/>
    </source>
</evidence>
<feature type="transmembrane region" description="Helical" evidence="5">
    <location>
        <begin position="172"/>
        <end position="189"/>
    </location>
</feature>
<feature type="transmembrane region" description="Helical" evidence="5">
    <location>
        <begin position="54"/>
        <end position="74"/>
    </location>
</feature>
<feature type="transmembrane region" description="Helical" evidence="5">
    <location>
        <begin position="22"/>
        <end position="42"/>
    </location>
</feature>
<feature type="transmembrane region" description="Helical" evidence="5">
    <location>
        <begin position="247"/>
        <end position="268"/>
    </location>
</feature>
<comment type="subcellular location">
    <subcellularLocation>
        <location evidence="1">Membrane</location>
        <topology evidence="1">Multi-pass membrane protein</topology>
    </subcellularLocation>
</comment>
<dbReference type="PANTHER" id="PTHR23514">
    <property type="entry name" value="BYPASS OF STOP CODON PROTEIN 6"/>
    <property type="match status" value="1"/>
</dbReference>
<dbReference type="CDD" id="cd17393">
    <property type="entry name" value="MFS_MosC_like"/>
    <property type="match status" value="1"/>
</dbReference>